<gene>
    <name evidence="3" type="ORF">L596_019116</name>
</gene>
<organism evidence="3 4">
    <name type="scientific">Steinernema carpocapsae</name>
    <name type="common">Entomopathogenic nematode</name>
    <dbReference type="NCBI Taxonomy" id="34508"/>
    <lineage>
        <taxon>Eukaryota</taxon>
        <taxon>Metazoa</taxon>
        <taxon>Ecdysozoa</taxon>
        <taxon>Nematoda</taxon>
        <taxon>Chromadorea</taxon>
        <taxon>Rhabditida</taxon>
        <taxon>Tylenchina</taxon>
        <taxon>Panagrolaimomorpha</taxon>
        <taxon>Strongyloidoidea</taxon>
        <taxon>Steinernematidae</taxon>
        <taxon>Steinernema</taxon>
    </lineage>
</organism>
<dbReference type="InterPro" id="IPR040647">
    <property type="entry name" value="SPIN-DOC_Znf-C2H2"/>
</dbReference>
<dbReference type="PANTHER" id="PTHR45913:SF5">
    <property type="entry name" value="GENERAL TRANSCRIPTION FACTOR II-I REPEAT DOMAIN-CONTAINING PROTEIN 2A-LIKE PROTEIN"/>
    <property type="match status" value="1"/>
</dbReference>
<name>A0A4V6A289_STECR</name>
<reference evidence="3 4" key="2">
    <citation type="journal article" date="2019" name="G3 (Bethesda)">
        <title>Hybrid Assembly of the Genome of the Entomopathogenic Nematode Steinernema carpocapsae Identifies the X-Chromosome.</title>
        <authorList>
            <person name="Serra L."/>
            <person name="Macchietto M."/>
            <person name="Macias-Munoz A."/>
            <person name="McGill C.J."/>
            <person name="Rodriguez I.M."/>
            <person name="Rodriguez B."/>
            <person name="Murad R."/>
            <person name="Mortazavi A."/>
        </authorList>
    </citation>
    <scope>NUCLEOTIDE SEQUENCE [LARGE SCALE GENOMIC DNA]</scope>
    <source>
        <strain evidence="3 4">ALL</strain>
    </source>
</reference>
<dbReference type="AlphaFoldDB" id="A0A4V6A289"/>
<keyword evidence="4" id="KW-1185">Reference proteome</keyword>
<dbReference type="Proteomes" id="UP000298663">
    <property type="component" value="Unassembled WGS sequence"/>
</dbReference>
<evidence type="ECO:0000256" key="1">
    <source>
        <dbReference type="SAM" id="MobiDB-lite"/>
    </source>
</evidence>
<feature type="region of interest" description="Disordered" evidence="1">
    <location>
        <begin position="107"/>
        <end position="135"/>
    </location>
</feature>
<evidence type="ECO:0000313" key="4">
    <source>
        <dbReference type="Proteomes" id="UP000298663"/>
    </source>
</evidence>
<reference evidence="3 4" key="1">
    <citation type="journal article" date="2015" name="Genome Biol.">
        <title>Comparative genomics of Steinernema reveals deeply conserved gene regulatory networks.</title>
        <authorList>
            <person name="Dillman A.R."/>
            <person name="Macchietto M."/>
            <person name="Porter C.F."/>
            <person name="Rogers A."/>
            <person name="Williams B."/>
            <person name="Antoshechkin I."/>
            <person name="Lee M.M."/>
            <person name="Goodwin Z."/>
            <person name="Lu X."/>
            <person name="Lewis E.E."/>
            <person name="Goodrich-Blair H."/>
            <person name="Stock S.P."/>
            <person name="Adams B.J."/>
            <person name="Sternberg P.W."/>
            <person name="Mortazavi A."/>
        </authorList>
    </citation>
    <scope>NUCLEOTIDE SEQUENCE [LARGE SCALE GENOMIC DNA]</scope>
    <source>
        <strain evidence="3 4">ALL</strain>
    </source>
</reference>
<evidence type="ECO:0000313" key="3">
    <source>
        <dbReference type="EMBL" id="TKR78285.1"/>
    </source>
</evidence>
<dbReference type="STRING" id="34508.A0A4V6A289"/>
<dbReference type="Pfam" id="PF18658">
    <property type="entry name" value="zf-C2H2_12"/>
    <property type="match status" value="1"/>
</dbReference>
<dbReference type="PANTHER" id="PTHR45913">
    <property type="entry name" value="EPM2A-INTERACTING PROTEIN 1"/>
    <property type="match status" value="1"/>
</dbReference>
<sequence length="135" mass="15530">MIDKVWPKKLTEEKPIQRKRRLAEENRRFNERWIDKYCFVPSQGRFVCLLCHSQISVPKEYNMRRHYEAKHTSFDGYQGENRSLTIQSLRIVLELGTLASLANMHSPVTSMSDSTSVSDPPTPPLSTTPSSTTSE</sequence>
<proteinExistence type="predicted"/>
<comment type="caution">
    <text evidence="3">The sequence shown here is derived from an EMBL/GenBank/DDBJ whole genome shotgun (WGS) entry which is preliminary data.</text>
</comment>
<protein>
    <recommendedName>
        <fullName evidence="2">SPIN-DOC-like zinc-finger domain-containing protein</fullName>
    </recommendedName>
</protein>
<dbReference type="OrthoDB" id="1101576at2759"/>
<feature type="compositionally biased region" description="Low complexity" evidence="1">
    <location>
        <begin position="107"/>
        <end position="119"/>
    </location>
</feature>
<evidence type="ECO:0000259" key="2">
    <source>
        <dbReference type="Pfam" id="PF18658"/>
    </source>
</evidence>
<dbReference type="EMBL" id="AZBU02000005">
    <property type="protein sequence ID" value="TKR78285.1"/>
    <property type="molecule type" value="Genomic_DNA"/>
</dbReference>
<accession>A0A4V6A289</accession>
<feature type="domain" description="SPIN-DOC-like zinc-finger" evidence="2">
    <location>
        <begin position="40"/>
        <end position="87"/>
    </location>
</feature>